<gene>
    <name evidence="5" type="primary">citG</name>
    <name evidence="6" type="ORF">SAMN05660742_10887</name>
</gene>
<dbReference type="Proteomes" id="UP000199662">
    <property type="component" value="Unassembled WGS sequence"/>
</dbReference>
<dbReference type="GO" id="GO:0005524">
    <property type="term" value="F:ATP binding"/>
    <property type="evidence" value="ECO:0007669"/>
    <property type="project" value="UniProtKB-KW"/>
</dbReference>
<evidence type="ECO:0000256" key="1">
    <source>
        <dbReference type="ARBA" id="ARBA00001210"/>
    </source>
</evidence>
<evidence type="ECO:0000313" key="7">
    <source>
        <dbReference type="Proteomes" id="UP000199662"/>
    </source>
</evidence>
<evidence type="ECO:0000256" key="5">
    <source>
        <dbReference type="HAMAP-Rule" id="MF_00397"/>
    </source>
</evidence>
<sequence>MIILPQEIGRLATQAILYEAAVSPKPGLVDRRNAGAHKDMDVFTFLASAAALSPYFVQFAQIGMEHVNQDPKTLLRAIRKVGIEAEQAMLGATAGVNTHKGAIFSLGLICAAAGSLATADIDLEPQTIVDYVSDMTMGICEHEYQGVEVKQNPTKGEQIYLKYGLRGVRGEAQAGFPNVMKYSYPVLKRCLLQKQSGNTSMLQAYLHLAGNVDDTNVLGRHDMEMSNYVKSETKRILALGGALEQKNMVLLEEMDDDFINKNISPGGCADLLAVTLFLFFLAHPLWKYKV</sequence>
<proteinExistence type="inferred from homology"/>
<dbReference type="Pfam" id="PF01874">
    <property type="entry name" value="CitG"/>
    <property type="match status" value="1"/>
</dbReference>
<dbReference type="GO" id="GO:0046917">
    <property type="term" value="F:triphosphoribosyl-dephospho-CoA synthase activity"/>
    <property type="evidence" value="ECO:0007669"/>
    <property type="project" value="UniProtKB-UniRule"/>
</dbReference>
<keyword evidence="3 5" id="KW-0547">Nucleotide-binding</keyword>
<dbReference type="RefSeq" id="WP_091831190.1">
    <property type="nucleotide sequence ID" value="NZ_FNZK01000008.1"/>
</dbReference>
<comment type="catalytic activity">
    <reaction evidence="1 5">
        <text>3'-dephospho-CoA + ATP = 2'-(5''-triphospho-alpha-D-ribosyl)-3'-dephospho-CoA + adenine</text>
        <dbReference type="Rhea" id="RHEA:15117"/>
        <dbReference type="ChEBI" id="CHEBI:16708"/>
        <dbReference type="ChEBI" id="CHEBI:30616"/>
        <dbReference type="ChEBI" id="CHEBI:57328"/>
        <dbReference type="ChEBI" id="CHEBI:61378"/>
        <dbReference type="EC" id="2.4.2.52"/>
    </reaction>
</comment>
<evidence type="ECO:0000256" key="2">
    <source>
        <dbReference type="ARBA" id="ARBA00022679"/>
    </source>
</evidence>
<name>A0A1H6Z026_9FIRM</name>
<evidence type="ECO:0000313" key="6">
    <source>
        <dbReference type="EMBL" id="SEJ46821.1"/>
    </source>
</evidence>
<evidence type="ECO:0000256" key="4">
    <source>
        <dbReference type="ARBA" id="ARBA00022840"/>
    </source>
</evidence>
<dbReference type="PANTHER" id="PTHR30201:SF2">
    <property type="entry name" value="2-(5''-TRIPHOSPHORIBOSYL)-3'-DEPHOSPHOCOENZYME-A SYNTHASE"/>
    <property type="match status" value="1"/>
</dbReference>
<dbReference type="STRING" id="84035.SAMN05660742_10887"/>
<dbReference type="GO" id="GO:0051191">
    <property type="term" value="P:prosthetic group biosynthetic process"/>
    <property type="evidence" value="ECO:0007669"/>
    <property type="project" value="TreeGrafter"/>
</dbReference>
<keyword evidence="2 5" id="KW-0808">Transferase</keyword>
<dbReference type="PANTHER" id="PTHR30201">
    <property type="entry name" value="TRIPHOSPHORIBOSYL-DEPHOSPHO-COA SYNTHASE"/>
    <property type="match status" value="1"/>
</dbReference>
<dbReference type="Gene3D" id="1.10.4200.10">
    <property type="entry name" value="Triphosphoribosyl-dephospho-CoA protein"/>
    <property type="match status" value="1"/>
</dbReference>
<organism evidence="6 7">
    <name type="scientific">Propionispira arboris</name>
    <dbReference type="NCBI Taxonomy" id="84035"/>
    <lineage>
        <taxon>Bacteria</taxon>
        <taxon>Bacillati</taxon>
        <taxon>Bacillota</taxon>
        <taxon>Negativicutes</taxon>
        <taxon>Selenomonadales</taxon>
        <taxon>Selenomonadaceae</taxon>
        <taxon>Propionispira</taxon>
    </lineage>
</organism>
<reference evidence="6 7" key="1">
    <citation type="submission" date="2016-10" db="EMBL/GenBank/DDBJ databases">
        <authorList>
            <person name="de Groot N.N."/>
        </authorList>
    </citation>
    <scope>NUCLEOTIDE SEQUENCE [LARGE SCALE GENOMIC DNA]</scope>
    <source>
        <strain evidence="6 7">DSM 2179</strain>
    </source>
</reference>
<dbReference type="AlphaFoldDB" id="A0A1H6Z026"/>
<dbReference type="InterPro" id="IPR002736">
    <property type="entry name" value="CitG"/>
</dbReference>
<comment type="similarity">
    <text evidence="5">Belongs to the CitG/MdcB family.</text>
</comment>
<keyword evidence="7" id="KW-1185">Reference proteome</keyword>
<dbReference type="HAMAP" id="MF_00397">
    <property type="entry name" value="CitG"/>
    <property type="match status" value="1"/>
</dbReference>
<keyword evidence="4 5" id="KW-0067">ATP-binding</keyword>
<dbReference type="EMBL" id="FNZK01000008">
    <property type="protein sequence ID" value="SEJ46821.1"/>
    <property type="molecule type" value="Genomic_DNA"/>
</dbReference>
<dbReference type="NCBIfam" id="TIGR03125">
    <property type="entry name" value="citrate_citG"/>
    <property type="match status" value="1"/>
</dbReference>
<evidence type="ECO:0000256" key="3">
    <source>
        <dbReference type="ARBA" id="ARBA00022741"/>
    </source>
</evidence>
<dbReference type="InterPro" id="IPR017551">
    <property type="entry name" value="TriPribosyl-deP-CoA_syn_CitG"/>
</dbReference>
<protein>
    <recommendedName>
        <fullName evidence="5">Probable 2-(5''-triphosphoribosyl)-3'-dephosphocoenzyme-A synthase</fullName>
        <shortName evidence="5">2-(5''-triphosphoribosyl)-3'-dephospho-CoA synthase</shortName>
        <ecNumber evidence="5">2.4.2.52</ecNumber>
    </recommendedName>
</protein>
<accession>A0A1H6Z026</accession>
<dbReference type="EC" id="2.4.2.52" evidence="5"/>